<keyword evidence="2" id="KW-0732">Signal</keyword>
<reference evidence="3 4" key="1">
    <citation type="submission" date="2017-09" db="EMBL/GenBank/DDBJ databases">
        <title>Genome sequencing of Besnoitia besnoiti strain Bb-Ger1.</title>
        <authorList>
            <person name="Schares G."/>
            <person name="Venepally P."/>
            <person name="Lorenzi H.A."/>
        </authorList>
    </citation>
    <scope>NUCLEOTIDE SEQUENCE [LARGE SCALE GENOMIC DNA]</scope>
    <source>
        <strain evidence="3 4">Bb-Ger1</strain>
    </source>
</reference>
<dbReference type="RefSeq" id="XP_029219196.1">
    <property type="nucleotide sequence ID" value="XM_029364488.1"/>
</dbReference>
<dbReference type="KEGG" id="bbes:BESB_060740"/>
<dbReference type="AlphaFoldDB" id="A0A2A9MHW7"/>
<dbReference type="VEuPathDB" id="ToxoDB:BESB_060740"/>
<feature type="region of interest" description="Disordered" evidence="1">
    <location>
        <begin position="833"/>
        <end position="911"/>
    </location>
</feature>
<accession>A0A2A9MHW7</accession>
<name>A0A2A9MHW7_BESBE</name>
<evidence type="ECO:0000256" key="1">
    <source>
        <dbReference type="SAM" id="MobiDB-lite"/>
    </source>
</evidence>
<evidence type="ECO:0000313" key="3">
    <source>
        <dbReference type="EMBL" id="PFH35187.1"/>
    </source>
</evidence>
<feature type="compositionally biased region" description="Basic and acidic residues" evidence="1">
    <location>
        <begin position="328"/>
        <end position="399"/>
    </location>
</feature>
<dbReference type="EMBL" id="NWUJ01000005">
    <property type="protein sequence ID" value="PFH35187.1"/>
    <property type="molecule type" value="Genomic_DNA"/>
</dbReference>
<feature type="chain" id="PRO_5013219327" evidence="2">
    <location>
        <begin position="22"/>
        <end position="946"/>
    </location>
</feature>
<dbReference type="Proteomes" id="UP000224006">
    <property type="component" value="Chromosome V"/>
</dbReference>
<dbReference type="STRING" id="94643.A0A2A9MHW7"/>
<sequence length="946" mass="101199">MPHSVAVFAALSGLGASATHASSAGDVADLFQGGWSTTTLPSLPTFVVAVGKTASGAFHHGLTFLSQTTGGMRSAAAAAPSSFSSLFCTGAVPIYSGGSSVTSAGAGGTGVGSHAIASKFLGLSSNHAEDGAGAAVSAMGSPDPFGLFCTVKTASSTGVGGASTKAVFAKTAGGKVTHFFASNGQRASTHSQAAHSSTSTVGDLSTGAAAGAAGLLPGPGSGAAATQQLPVASGGVSTDAPAANFLQLFQADHTGPAAGGAAVAASKTTLFTHSSAHTKQTILTKAAAHGGKKAFGKHTSLFGKKKKGGFGKSSASEKRVAKAAAKRQRQEEAAARKEQKHIQAQQRKAEKQQRKEQEAARKRERQIEKENEKSREREQRRLEKQEKARYREDKERLREEQRRYRKLRKEEETLEKEREKYGEREGRARVETGYRSGVYRRPSYEHPSSSYGQRGYGAPYHRSYSPVDYRGTYDRGYNSGRYTSPYQRGYGASGYGAAYDRPSGYSVPSYGSGYAPGGGARSYAAGPSYGAPPHGVTSIAPGTPAVTAHGGYGMTGTAPPGVVAHAPAGAEPGGTVQYVYSKPGEVASGTKSVRVIQDIAETKNGITTHHVTETVSTSKANVPSHLVPPVAVGGPVEGPDYIGGDDYNDGGDVSPIEEAEEFSNIREIQLQVTTLLFGLWRQRGDTNEDDVRGRRKKQGKDPTSWSSKKLQRRRERRARFKCLRELRVCPSEIVIKEERWSVPILETFNGGNSDRRGAKVSFHRQTEPLRTTPGINSDESQVWETSEEGSCVVDDGNLMLLMGRSDADTQKAFSIEYGWEVLSTAWREDNAELSGYDGEEDSSGAEGMEIEKRNGPLSSGEGDGRERQPKWGSNRAYQEDCQSSVERQDQHAGRNEGGETNHNRKSWPPRTMKHFRDDRASLSFCCRRVQLSLLPLRQLMYHDFLA</sequence>
<gene>
    <name evidence="3" type="ORF">BESB_060740</name>
</gene>
<dbReference type="GeneID" id="40311002"/>
<comment type="caution">
    <text evidence="3">The sequence shown here is derived from an EMBL/GenBank/DDBJ whole genome shotgun (WGS) entry which is preliminary data.</text>
</comment>
<dbReference type="OrthoDB" id="333518at2759"/>
<feature type="signal peptide" evidence="2">
    <location>
        <begin position="1"/>
        <end position="21"/>
    </location>
</feature>
<organism evidence="3 4">
    <name type="scientific">Besnoitia besnoiti</name>
    <name type="common">Apicomplexan protozoan</name>
    <dbReference type="NCBI Taxonomy" id="94643"/>
    <lineage>
        <taxon>Eukaryota</taxon>
        <taxon>Sar</taxon>
        <taxon>Alveolata</taxon>
        <taxon>Apicomplexa</taxon>
        <taxon>Conoidasida</taxon>
        <taxon>Coccidia</taxon>
        <taxon>Eucoccidiorida</taxon>
        <taxon>Eimeriorina</taxon>
        <taxon>Sarcocystidae</taxon>
        <taxon>Besnoitia</taxon>
    </lineage>
</organism>
<proteinExistence type="predicted"/>
<evidence type="ECO:0000256" key="2">
    <source>
        <dbReference type="SAM" id="SignalP"/>
    </source>
</evidence>
<evidence type="ECO:0000313" key="4">
    <source>
        <dbReference type="Proteomes" id="UP000224006"/>
    </source>
</evidence>
<feature type="compositionally biased region" description="Basic and acidic residues" evidence="1">
    <location>
        <begin position="886"/>
        <end position="902"/>
    </location>
</feature>
<protein>
    <submittedName>
        <fullName evidence="3">Uncharacterized protein</fullName>
    </submittedName>
</protein>
<feature type="region of interest" description="Disordered" evidence="1">
    <location>
        <begin position="288"/>
        <end position="399"/>
    </location>
</feature>
<keyword evidence="4" id="KW-1185">Reference proteome</keyword>
<feature type="region of interest" description="Disordered" evidence="1">
    <location>
        <begin position="686"/>
        <end position="712"/>
    </location>
</feature>